<evidence type="ECO:0000259" key="1">
    <source>
        <dbReference type="Pfam" id="PF18678"/>
    </source>
</evidence>
<name>A0A370GIR3_9NOCA</name>
<protein>
    <submittedName>
        <fullName evidence="2">Dirigent-like protein</fullName>
    </submittedName>
</protein>
<dbReference type="EMBL" id="QQAZ01000020">
    <property type="protein sequence ID" value="RDI43537.1"/>
    <property type="molecule type" value="Genomic_DNA"/>
</dbReference>
<dbReference type="InterPro" id="IPR034871">
    <property type="entry name" value="Allene_oxi_cyc_sf"/>
</dbReference>
<feature type="domain" description="Allene oxide cyclase barrel-like" evidence="1">
    <location>
        <begin position="43"/>
        <end position="159"/>
    </location>
</feature>
<dbReference type="OrthoDB" id="5195420at2"/>
<dbReference type="GO" id="GO:0046423">
    <property type="term" value="F:allene-oxide cyclase activity"/>
    <property type="evidence" value="ECO:0007669"/>
    <property type="project" value="InterPro"/>
</dbReference>
<dbReference type="SUPFAM" id="SSF141493">
    <property type="entry name" value="Allene oxide cyclase-like"/>
    <property type="match status" value="1"/>
</dbReference>
<gene>
    <name evidence="2" type="ORF">DFR68_1204</name>
</gene>
<dbReference type="Pfam" id="PF18678">
    <property type="entry name" value="AOC_like"/>
    <property type="match status" value="1"/>
</dbReference>
<evidence type="ECO:0000313" key="2">
    <source>
        <dbReference type="EMBL" id="RDI43537.1"/>
    </source>
</evidence>
<dbReference type="RefSeq" id="WP_068027230.1">
    <property type="nucleotide sequence ID" value="NZ_QQAZ01000020.1"/>
</dbReference>
<dbReference type="AlphaFoldDB" id="A0A370GIR3"/>
<dbReference type="SMR" id="A0A370GIR3"/>
<dbReference type="GO" id="GO:0009695">
    <property type="term" value="P:jasmonic acid biosynthetic process"/>
    <property type="evidence" value="ECO:0007669"/>
    <property type="project" value="InterPro"/>
</dbReference>
<comment type="caution">
    <text evidence="2">The sequence shown here is derived from an EMBL/GenBank/DDBJ whole genome shotgun (WGS) entry which is preliminary data.</text>
</comment>
<dbReference type="InterPro" id="IPR044859">
    <property type="entry name" value="Allene_oxi_cyc_Dirigent"/>
</dbReference>
<dbReference type="PROSITE" id="PS51257">
    <property type="entry name" value="PROKAR_LIPOPROTEIN"/>
    <property type="match status" value="1"/>
</dbReference>
<proteinExistence type="predicted"/>
<dbReference type="InterPro" id="IPR041013">
    <property type="entry name" value="AOC-like"/>
</dbReference>
<sequence length="161" mass="16890">MQHEKAIFKRISIGVAAASLLVGVTSGCSEEQTSAASEPEVHELQVTTDQYSALDLGSSGTSVGDMDVFSGSAMKDGSKVGNAGGSCQATHVDGEKVTTQCLITMELEAGALAVQALWIKGTSPLDMAITGGTGAYRNARGVVRFWDIATPNERLRTEIFY</sequence>
<dbReference type="Gene3D" id="2.40.480.10">
    <property type="entry name" value="Allene oxide cyclase-like"/>
    <property type="match status" value="1"/>
</dbReference>
<keyword evidence="3" id="KW-1185">Reference proteome</keyword>
<dbReference type="Proteomes" id="UP000255355">
    <property type="component" value="Unassembled WGS sequence"/>
</dbReference>
<organism evidence="2 3">
    <name type="scientific">Nocardia mexicana</name>
    <dbReference type="NCBI Taxonomy" id="279262"/>
    <lineage>
        <taxon>Bacteria</taxon>
        <taxon>Bacillati</taxon>
        <taxon>Actinomycetota</taxon>
        <taxon>Actinomycetes</taxon>
        <taxon>Mycobacteriales</taxon>
        <taxon>Nocardiaceae</taxon>
        <taxon>Nocardia</taxon>
    </lineage>
</organism>
<accession>A0A370GIR3</accession>
<evidence type="ECO:0000313" key="3">
    <source>
        <dbReference type="Proteomes" id="UP000255355"/>
    </source>
</evidence>
<reference evidence="2 3" key="1">
    <citation type="submission" date="2018-07" db="EMBL/GenBank/DDBJ databases">
        <title>Genomic Encyclopedia of Type Strains, Phase IV (KMG-IV): sequencing the most valuable type-strain genomes for metagenomic binning, comparative biology and taxonomic classification.</title>
        <authorList>
            <person name="Goeker M."/>
        </authorList>
    </citation>
    <scope>NUCLEOTIDE SEQUENCE [LARGE SCALE GENOMIC DNA]</scope>
    <source>
        <strain evidence="2 3">DSM 44952</strain>
    </source>
</reference>
<dbReference type="GO" id="GO:0017000">
    <property type="term" value="P:antibiotic biosynthetic process"/>
    <property type="evidence" value="ECO:0007669"/>
    <property type="project" value="InterPro"/>
</dbReference>